<comment type="caution">
    <text evidence="1">The sequence shown here is derived from an EMBL/GenBank/DDBJ whole genome shotgun (WGS) entry which is preliminary data.</text>
</comment>
<dbReference type="Proteomes" id="UP001148662">
    <property type="component" value="Unassembled WGS sequence"/>
</dbReference>
<evidence type="ECO:0000313" key="1">
    <source>
        <dbReference type="EMBL" id="KAJ3558203.1"/>
    </source>
</evidence>
<keyword evidence="2" id="KW-1185">Reference proteome</keyword>
<proteinExistence type="predicted"/>
<dbReference type="EMBL" id="JANHOG010000104">
    <property type="protein sequence ID" value="KAJ3558203.1"/>
    <property type="molecule type" value="Genomic_DNA"/>
</dbReference>
<protein>
    <submittedName>
        <fullName evidence="1">Uncharacterized protein</fullName>
    </submittedName>
</protein>
<reference evidence="1" key="1">
    <citation type="submission" date="2022-07" db="EMBL/GenBank/DDBJ databases">
        <title>Genome Sequence of Phlebia brevispora.</title>
        <authorList>
            <person name="Buettner E."/>
        </authorList>
    </citation>
    <scope>NUCLEOTIDE SEQUENCE</scope>
    <source>
        <strain evidence="1">MPL23</strain>
    </source>
</reference>
<evidence type="ECO:0000313" key="2">
    <source>
        <dbReference type="Proteomes" id="UP001148662"/>
    </source>
</evidence>
<organism evidence="1 2">
    <name type="scientific">Phlebia brevispora</name>
    <dbReference type="NCBI Taxonomy" id="194682"/>
    <lineage>
        <taxon>Eukaryota</taxon>
        <taxon>Fungi</taxon>
        <taxon>Dikarya</taxon>
        <taxon>Basidiomycota</taxon>
        <taxon>Agaricomycotina</taxon>
        <taxon>Agaricomycetes</taxon>
        <taxon>Polyporales</taxon>
        <taxon>Meruliaceae</taxon>
        <taxon>Phlebia</taxon>
    </lineage>
</organism>
<gene>
    <name evidence="1" type="ORF">NM688_g1065</name>
</gene>
<accession>A0ACC1TCC6</accession>
<sequence>MLYQPLIVALSWLSTALAAATFYHRTDSEIDVSGPFVTGINCPTYFNWTGGEPPYTLTFSNIDTPGRTVPVESYTDIASTDFTWIPHNNDTGQELLVTVSDDQGDEGSFGWIVVSTQETC</sequence>
<name>A0ACC1TCC6_9APHY</name>